<dbReference type="Gene3D" id="3.40.50.2300">
    <property type="match status" value="2"/>
</dbReference>
<dbReference type="PANTHER" id="PTHR47235:SF1">
    <property type="entry name" value="BLR6548 PROTEIN"/>
    <property type="match status" value="1"/>
</dbReference>
<dbReference type="CDD" id="cd19978">
    <property type="entry name" value="PBP1_ABC_ligand_binding-like"/>
    <property type="match status" value="1"/>
</dbReference>
<dbReference type="PROSITE" id="PS51318">
    <property type="entry name" value="TAT"/>
    <property type="match status" value="1"/>
</dbReference>
<dbReference type="InterPro" id="IPR028081">
    <property type="entry name" value="Leu-bd"/>
</dbReference>
<evidence type="ECO:0000313" key="6">
    <source>
        <dbReference type="EMBL" id="KAB0584419.1"/>
    </source>
</evidence>
<name>A0A643FF94_IDEDE</name>
<dbReference type="SUPFAM" id="SSF53822">
    <property type="entry name" value="Periplasmic binding protein-like I"/>
    <property type="match status" value="1"/>
</dbReference>
<protein>
    <submittedName>
        <fullName evidence="6">ABC transporter substrate-binding protein</fullName>
    </submittedName>
</protein>
<organism evidence="6 7">
    <name type="scientific">Ideonella dechloratans</name>
    <dbReference type="NCBI Taxonomy" id="36863"/>
    <lineage>
        <taxon>Bacteria</taxon>
        <taxon>Pseudomonadati</taxon>
        <taxon>Pseudomonadota</taxon>
        <taxon>Betaproteobacteria</taxon>
        <taxon>Burkholderiales</taxon>
        <taxon>Sphaerotilaceae</taxon>
        <taxon>Ideonella</taxon>
    </lineage>
</organism>
<evidence type="ECO:0000259" key="5">
    <source>
        <dbReference type="Pfam" id="PF13458"/>
    </source>
</evidence>
<dbReference type="GO" id="GO:0006865">
    <property type="term" value="P:amino acid transport"/>
    <property type="evidence" value="ECO:0007669"/>
    <property type="project" value="UniProtKB-KW"/>
</dbReference>
<dbReference type="Pfam" id="PF13458">
    <property type="entry name" value="Peripla_BP_6"/>
    <property type="match status" value="1"/>
</dbReference>
<dbReference type="Proteomes" id="UP000430120">
    <property type="component" value="Unassembled WGS sequence"/>
</dbReference>
<reference evidence="6 7" key="1">
    <citation type="submission" date="2019-09" db="EMBL/GenBank/DDBJ databases">
        <title>Draft genome sequences of 48 bacterial type strains from the CCUG.</title>
        <authorList>
            <person name="Tunovic T."/>
            <person name="Pineiro-Iglesias B."/>
            <person name="Unosson C."/>
            <person name="Inganas E."/>
            <person name="Ohlen M."/>
            <person name="Cardew S."/>
            <person name="Jensie-Markopoulos S."/>
            <person name="Salva-Serra F."/>
            <person name="Jaen-Luchoro D."/>
            <person name="Karlsson R."/>
            <person name="Svensson-Stadler L."/>
            <person name="Chun J."/>
            <person name="Moore E."/>
        </authorList>
    </citation>
    <scope>NUCLEOTIDE SEQUENCE [LARGE SCALE GENOMIC DNA]</scope>
    <source>
        <strain evidence="6 7">CCUG 30977</strain>
    </source>
</reference>
<evidence type="ECO:0000313" key="7">
    <source>
        <dbReference type="Proteomes" id="UP000430120"/>
    </source>
</evidence>
<feature type="domain" description="Leucine-binding protein" evidence="5">
    <location>
        <begin position="36"/>
        <end position="372"/>
    </location>
</feature>
<dbReference type="AlphaFoldDB" id="A0A643FF94"/>
<keyword evidence="4" id="KW-0029">Amino-acid transport</keyword>
<sequence>MHAVKRRTLLQHSAALGLAATLPLGARAQAREGRIVLGQSAALTGPAAQLGLQFNRGARLVFDRVNANGGVGGAQIELKALDDGYEPDRCRANTERFLAEDVFALFGYVGTPTTLAALPLVTAAKVPLIAPLTGAMGLRVPFNRNVFHIRASYEDETALIVKHLTQLGLKKIGVFRQNDSYGQAGLDGVTKALQQRQLTPLAVGTVERNSSDVAAAVKALVAARPDAIVLISAYTSCAAFIRAARQAGYGGTFFNVSFVGTQALSDALGREALGVMVTQVVPSPFSTTSGVVRDYLAALKAADPKLKPNYTSLEGYIAARVLVDGLNRGGRGRDGLISSLEGLGSLQMGGFPLSFSARDHVGSHFVEVTMLTGDGGVRT</sequence>
<proteinExistence type="inferred from homology"/>
<accession>A0A643FF94</accession>
<evidence type="ECO:0000256" key="3">
    <source>
        <dbReference type="ARBA" id="ARBA00022729"/>
    </source>
</evidence>
<dbReference type="InterPro" id="IPR006311">
    <property type="entry name" value="TAT_signal"/>
</dbReference>
<dbReference type="EMBL" id="VZPB01000006">
    <property type="protein sequence ID" value="KAB0584419.1"/>
    <property type="molecule type" value="Genomic_DNA"/>
</dbReference>
<comment type="caution">
    <text evidence="6">The sequence shown here is derived from an EMBL/GenBank/DDBJ whole genome shotgun (WGS) entry which is preliminary data.</text>
</comment>
<dbReference type="InterPro" id="IPR000709">
    <property type="entry name" value="Leu_Ile_Val-bd"/>
</dbReference>
<keyword evidence="7" id="KW-1185">Reference proteome</keyword>
<keyword evidence="2" id="KW-0813">Transport</keyword>
<evidence type="ECO:0000256" key="1">
    <source>
        <dbReference type="ARBA" id="ARBA00010062"/>
    </source>
</evidence>
<gene>
    <name evidence="6" type="ORF">F7Q92_04180</name>
</gene>
<dbReference type="PANTHER" id="PTHR47235">
    <property type="entry name" value="BLR6548 PROTEIN"/>
    <property type="match status" value="1"/>
</dbReference>
<dbReference type="InterPro" id="IPR028082">
    <property type="entry name" value="Peripla_BP_I"/>
</dbReference>
<comment type="similarity">
    <text evidence="1">Belongs to the leucine-binding protein family.</text>
</comment>
<keyword evidence="3" id="KW-0732">Signal</keyword>
<dbReference type="OrthoDB" id="9777352at2"/>
<dbReference type="PRINTS" id="PR00337">
    <property type="entry name" value="LEUILEVALBP"/>
</dbReference>
<evidence type="ECO:0000256" key="2">
    <source>
        <dbReference type="ARBA" id="ARBA00022448"/>
    </source>
</evidence>
<evidence type="ECO:0000256" key="4">
    <source>
        <dbReference type="ARBA" id="ARBA00022970"/>
    </source>
</evidence>
<dbReference type="RefSeq" id="WP_151122759.1">
    <property type="nucleotide sequence ID" value="NZ_CP088081.1"/>
</dbReference>